<evidence type="ECO:0000313" key="2">
    <source>
        <dbReference type="EMBL" id="KRG79480.1"/>
    </source>
</evidence>
<evidence type="ECO:0000259" key="1">
    <source>
        <dbReference type="Pfam" id="PF03886"/>
    </source>
</evidence>
<protein>
    <submittedName>
        <fullName evidence="2">ABC transporter</fullName>
    </submittedName>
</protein>
<accession>A0A0R0DP90</accession>
<feature type="domain" description="ABC-type transport auxiliary lipoprotein component" evidence="1">
    <location>
        <begin position="37"/>
        <end position="196"/>
    </location>
</feature>
<dbReference type="AlphaFoldDB" id="A0A0R0DP90"/>
<dbReference type="PROSITE" id="PS51257">
    <property type="entry name" value="PROKAR_LIPOPROTEIN"/>
    <property type="match status" value="1"/>
</dbReference>
<proteinExistence type="predicted"/>
<comment type="caution">
    <text evidence="2">The sequence shown here is derived from an EMBL/GenBank/DDBJ whole genome shotgun (WGS) entry which is preliminary data.</text>
</comment>
<dbReference type="PATRIC" id="fig|336566.3.peg.1790"/>
<dbReference type="SUPFAM" id="SSF159594">
    <property type="entry name" value="XCC0632-like"/>
    <property type="match status" value="1"/>
</dbReference>
<dbReference type="Pfam" id="PF03886">
    <property type="entry name" value="ABC_trans_aux"/>
    <property type="match status" value="1"/>
</dbReference>
<sequence length="212" mass="22802">MNTPARLLALSLPLLLGACSLLGGGKPRHITIYTPLPASDSQASAQWPQVSWQLGIAKPSAERMLDSPRIAVRPQPQELQVYRGATWSMPATDLLETSVLRVLEDSGKAPGVGRLSSGLRADYRLMMDIRRFEADYAGQTMPTATIEVSAKLLHSQSQKVVASQTFRQAIPADGTELAVVVPAFEQALGRISRDIAGWSLANGQRAQSTATP</sequence>
<keyword evidence="3" id="KW-1185">Reference proteome</keyword>
<reference evidence="2 3" key="1">
    <citation type="submission" date="2015-05" db="EMBL/GenBank/DDBJ databases">
        <title>Genome sequencing and analysis of members of genus Stenotrophomonas.</title>
        <authorList>
            <person name="Patil P.P."/>
            <person name="Midha S."/>
            <person name="Patil P.B."/>
        </authorList>
    </citation>
    <scope>NUCLEOTIDE SEQUENCE [LARGE SCALE GENOMIC DNA]</scope>
    <source>
        <strain evidence="2 3">DSM 24757</strain>
    </source>
</reference>
<dbReference type="RefSeq" id="WP_057636306.1">
    <property type="nucleotide sequence ID" value="NZ_LDJM01000003.1"/>
</dbReference>
<dbReference type="InterPro" id="IPR005586">
    <property type="entry name" value="ABC_trans_aux"/>
</dbReference>
<dbReference type="EMBL" id="LDJM01000003">
    <property type="protein sequence ID" value="KRG79480.1"/>
    <property type="molecule type" value="Genomic_DNA"/>
</dbReference>
<dbReference type="OrthoDB" id="5795476at2"/>
<gene>
    <name evidence="2" type="ORF">ABB30_00615</name>
</gene>
<dbReference type="Gene3D" id="3.40.50.10610">
    <property type="entry name" value="ABC-type transport auxiliary lipoprotein component"/>
    <property type="match status" value="1"/>
</dbReference>
<organism evidence="2 3">
    <name type="scientific">Stenotrophomonas ginsengisoli</name>
    <dbReference type="NCBI Taxonomy" id="336566"/>
    <lineage>
        <taxon>Bacteria</taxon>
        <taxon>Pseudomonadati</taxon>
        <taxon>Pseudomonadota</taxon>
        <taxon>Gammaproteobacteria</taxon>
        <taxon>Lysobacterales</taxon>
        <taxon>Lysobacteraceae</taxon>
        <taxon>Stenotrophomonas</taxon>
    </lineage>
</organism>
<name>A0A0R0DP90_9GAMM</name>
<dbReference type="STRING" id="336566.ABB30_00615"/>
<dbReference type="Proteomes" id="UP000050956">
    <property type="component" value="Unassembled WGS sequence"/>
</dbReference>
<evidence type="ECO:0000313" key="3">
    <source>
        <dbReference type="Proteomes" id="UP000050956"/>
    </source>
</evidence>